<evidence type="ECO:0000256" key="2">
    <source>
        <dbReference type="SAM" id="SignalP"/>
    </source>
</evidence>
<reference evidence="3 4" key="1">
    <citation type="submission" date="2023-04" db="EMBL/GenBank/DDBJ databases">
        <title>Colletotrichum tabacum stain YC1 causing leaf anthracnose on Nicotiana tabacum(L.) cv.</title>
        <authorList>
            <person name="Ji Z."/>
            <person name="Wang M."/>
            <person name="Zhang J."/>
            <person name="Wang N."/>
            <person name="Zhou Z."/>
        </authorList>
    </citation>
    <scope>NUCLEOTIDE SEQUENCE [LARGE SCALE GENOMIC DNA]</scope>
    <source>
        <strain evidence="3 4">YC1</strain>
    </source>
</reference>
<gene>
    <name evidence="3" type="ORF">QIS74_06612</name>
</gene>
<dbReference type="AlphaFoldDB" id="A0AAV9TC64"/>
<name>A0AAV9TC64_9PEZI</name>
<evidence type="ECO:0000313" key="3">
    <source>
        <dbReference type="EMBL" id="KAK6218066.1"/>
    </source>
</evidence>
<feature type="compositionally biased region" description="Polar residues" evidence="1">
    <location>
        <begin position="71"/>
        <end position="80"/>
    </location>
</feature>
<dbReference type="EMBL" id="JASAOK010000037">
    <property type="protein sequence ID" value="KAK6218066.1"/>
    <property type="molecule type" value="Genomic_DNA"/>
</dbReference>
<keyword evidence="2" id="KW-0732">Signal</keyword>
<feature type="chain" id="PRO_5043799170" evidence="2">
    <location>
        <begin position="28"/>
        <end position="176"/>
    </location>
</feature>
<keyword evidence="4" id="KW-1185">Reference proteome</keyword>
<accession>A0AAV9TC64</accession>
<protein>
    <submittedName>
        <fullName evidence="3">Uncharacterized protein</fullName>
    </submittedName>
</protein>
<sequence>MRDPSIPLITSLALLLGCPAVLPLLAATHMNSRPDEAFGLPLQESLRQRGQRDAPGGGYRGHSGHCDDSASIDQPSPKQLSDLSELYSGNDMKYSGEEYDVPDIQLTIVRENCHNAGIADDPSHLAVAFPFVLKGKATDLYVQRLCIRVPRDFFILVDAVRRPFETEETVKAYLAE</sequence>
<evidence type="ECO:0000313" key="4">
    <source>
        <dbReference type="Proteomes" id="UP001327957"/>
    </source>
</evidence>
<dbReference type="Proteomes" id="UP001327957">
    <property type="component" value="Unassembled WGS sequence"/>
</dbReference>
<organism evidence="3 4">
    <name type="scientific">Colletotrichum tabaci</name>
    <dbReference type="NCBI Taxonomy" id="1209068"/>
    <lineage>
        <taxon>Eukaryota</taxon>
        <taxon>Fungi</taxon>
        <taxon>Dikarya</taxon>
        <taxon>Ascomycota</taxon>
        <taxon>Pezizomycotina</taxon>
        <taxon>Sordariomycetes</taxon>
        <taxon>Hypocreomycetidae</taxon>
        <taxon>Glomerellales</taxon>
        <taxon>Glomerellaceae</taxon>
        <taxon>Colletotrichum</taxon>
        <taxon>Colletotrichum destructivum species complex</taxon>
    </lineage>
</organism>
<comment type="caution">
    <text evidence="3">The sequence shown here is derived from an EMBL/GenBank/DDBJ whole genome shotgun (WGS) entry which is preliminary data.</text>
</comment>
<feature type="signal peptide" evidence="2">
    <location>
        <begin position="1"/>
        <end position="27"/>
    </location>
</feature>
<proteinExistence type="predicted"/>
<evidence type="ECO:0000256" key="1">
    <source>
        <dbReference type="SAM" id="MobiDB-lite"/>
    </source>
</evidence>
<dbReference type="PROSITE" id="PS51257">
    <property type="entry name" value="PROKAR_LIPOPROTEIN"/>
    <property type="match status" value="1"/>
</dbReference>
<feature type="region of interest" description="Disordered" evidence="1">
    <location>
        <begin position="48"/>
        <end position="80"/>
    </location>
</feature>